<dbReference type="RefSeq" id="WP_162420179.1">
    <property type="nucleotide sequence ID" value="NZ_MARB01000008.1"/>
</dbReference>
<dbReference type="SMART" id="SM00471">
    <property type="entry name" value="HDc"/>
    <property type="match status" value="1"/>
</dbReference>
<keyword evidence="3" id="KW-1185">Reference proteome</keyword>
<dbReference type="EMBL" id="MARB01000008">
    <property type="protein sequence ID" value="ODJ88068.1"/>
    <property type="molecule type" value="Genomic_DNA"/>
</dbReference>
<dbReference type="Pfam" id="PF13487">
    <property type="entry name" value="HD_5"/>
    <property type="match status" value="1"/>
</dbReference>
<keyword evidence="2" id="KW-0378">Hydrolase</keyword>
<proteinExistence type="predicted"/>
<evidence type="ECO:0000259" key="1">
    <source>
        <dbReference type="PROSITE" id="PS51832"/>
    </source>
</evidence>
<dbReference type="CDD" id="cd00077">
    <property type="entry name" value="HDc"/>
    <property type="match status" value="1"/>
</dbReference>
<dbReference type="Gene3D" id="1.10.3210.10">
    <property type="entry name" value="Hypothetical protein af1432"/>
    <property type="match status" value="1"/>
</dbReference>
<name>A0A7Z0VLV9_9GAMM</name>
<dbReference type="PROSITE" id="PS51832">
    <property type="entry name" value="HD_GYP"/>
    <property type="match status" value="1"/>
</dbReference>
<comment type="caution">
    <text evidence="2">The sequence shown here is derived from an EMBL/GenBank/DDBJ whole genome shotgun (WGS) entry which is preliminary data.</text>
</comment>
<dbReference type="SUPFAM" id="SSF109604">
    <property type="entry name" value="HD-domain/PDEase-like"/>
    <property type="match status" value="1"/>
</dbReference>
<organism evidence="2 3">
    <name type="scientific">Candidatus Thiodiazotropha endolucinida</name>
    <dbReference type="NCBI Taxonomy" id="1655433"/>
    <lineage>
        <taxon>Bacteria</taxon>
        <taxon>Pseudomonadati</taxon>
        <taxon>Pseudomonadota</taxon>
        <taxon>Gammaproteobacteria</taxon>
        <taxon>Chromatiales</taxon>
        <taxon>Sedimenticolaceae</taxon>
        <taxon>Candidatus Thiodiazotropha</taxon>
    </lineage>
</organism>
<dbReference type="PANTHER" id="PTHR43155">
    <property type="entry name" value="CYCLIC DI-GMP PHOSPHODIESTERASE PA4108-RELATED"/>
    <property type="match status" value="1"/>
</dbReference>
<sequence>MIQTEDIDNLKKSVSLLEDHIGFKLEPILHYALQARDNYTLEHCNRVVSLSERIGKHLNLQKHEMNVLSLAAGFHDIGKIGIPDNILLKPGKLSGDEYEGIKAHPSIGANMLRTLAHPLLNEVAECVLHHHEHWDGSGYPDGLKGHEIPVISRIITVVDAYDAMTSTRSYRQEISKQDALKMIESESEKQFCPDAVKALLAVSKADIPPLKK</sequence>
<evidence type="ECO:0000313" key="2">
    <source>
        <dbReference type="EMBL" id="ODJ88068.1"/>
    </source>
</evidence>
<feature type="domain" description="HD-GYP" evidence="1">
    <location>
        <begin position="18"/>
        <end position="212"/>
    </location>
</feature>
<dbReference type="GO" id="GO:0071111">
    <property type="term" value="F:cyclic-guanylate-specific phosphodiesterase activity"/>
    <property type="evidence" value="ECO:0007669"/>
    <property type="project" value="UniProtKB-EC"/>
</dbReference>
<dbReference type="PANTHER" id="PTHR43155:SF2">
    <property type="entry name" value="CYCLIC DI-GMP PHOSPHODIESTERASE PA4108"/>
    <property type="match status" value="1"/>
</dbReference>
<dbReference type="AlphaFoldDB" id="A0A7Z0VLV9"/>
<reference evidence="2 3" key="1">
    <citation type="submission" date="2016-06" db="EMBL/GenBank/DDBJ databases">
        <title>Genome sequence of endosymbiont of Candidatus Endolucinida thiodiazotropha.</title>
        <authorList>
            <person name="Poehlein A."/>
            <person name="Koenig S."/>
            <person name="Heiden S.E."/>
            <person name="Thuermer A."/>
            <person name="Voget S."/>
            <person name="Daniel R."/>
            <person name="Markert S."/>
            <person name="Gros O."/>
            <person name="Schweder T."/>
        </authorList>
    </citation>
    <scope>NUCLEOTIDE SEQUENCE [LARGE SCALE GENOMIC DNA]</scope>
    <source>
        <strain evidence="2 3">COS</strain>
    </source>
</reference>
<gene>
    <name evidence="2" type="primary">rpfG_3</name>
    <name evidence="2" type="ORF">CODIS_18420</name>
</gene>
<dbReference type="EC" id="3.1.4.52" evidence="2"/>
<dbReference type="InterPro" id="IPR003607">
    <property type="entry name" value="HD/PDEase_dom"/>
</dbReference>
<dbReference type="InterPro" id="IPR037522">
    <property type="entry name" value="HD_GYP_dom"/>
</dbReference>
<protein>
    <submittedName>
        <fullName evidence="2">Cyclic di-GMP phosphodiesterase response regulator RpfG</fullName>
        <ecNumber evidence="2">3.1.4.52</ecNumber>
    </submittedName>
</protein>
<accession>A0A7Z0VLV9</accession>
<evidence type="ECO:0000313" key="3">
    <source>
        <dbReference type="Proteomes" id="UP000094769"/>
    </source>
</evidence>
<dbReference type="Proteomes" id="UP000094769">
    <property type="component" value="Unassembled WGS sequence"/>
</dbReference>